<comment type="similarity">
    <text evidence="1">Belongs to the short-chain fatty acyl-CoA assimilation regulator (ScfR) family.</text>
</comment>
<dbReference type="SUPFAM" id="SSF47413">
    <property type="entry name" value="lambda repressor-like DNA-binding domains"/>
    <property type="match status" value="1"/>
</dbReference>
<protein>
    <recommendedName>
        <fullName evidence="2">HTH cro/C1-type domain-containing protein</fullName>
    </recommendedName>
</protein>
<dbReference type="InterPro" id="IPR001387">
    <property type="entry name" value="Cro/C1-type_HTH"/>
</dbReference>
<dbReference type="Pfam" id="PF01381">
    <property type="entry name" value="HTH_3"/>
    <property type="match status" value="1"/>
</dbReference>
<dbReference type="SMART" id="SM00530">
    <property type="entry name" value="HTH_XRE"/>
    <property type="match status" value="1"/>
</dbReference>
<dbReference type="InterPro" id="IPR010359">
    <property type="entry name" value="IrrE_HExxH"/>
</dbReference>
<dbReference type="Gene3D" id="1.10.10.2910">
    <property type="match status" value="1"/>
</dbReference>
<dbReference type="PANTHER" id="PTHR43236">
    <property type="entry name" value="ANTITOXIN HIGA1"/>
    <property type="match status" value="1"/>
</dbReference>
<dbReference type="GO" id="GO:0003677">
    <property type="term" value="F:DNA binding"/>
    <property type="evidence" value="ECO:0007669"/>
    <property type="project" value="InterPro"/>
</dbReference>
<keyword evidence="4" id="KW-1185">Reference proteome</keyword>
<dbReference type="AlphaFoldDB" id="D1C8W1"/>
<dbReference type="Pfam" id="PF06114">
    <property type="entry name" value="Peptidase_M78"/>
    <property type="match status" value="1"/>
</dbReference>
<dbReference type="InterPro" id="IPR052345">
    <property type="entry name" value="Rad_response_metalloprotease"/>
</dbReference>
<dbReference type="Gene3D" id="1.10.260.40">
    <property type="entry name" value="lambda repressor-like DNA-binding domains"/>
    <property type="match status" value="1"/>
</dbReference>
<dbReference type="PROSITE" id="PS50943">
    <property type="entry name" value="HTH_CROC1"/>
    <property type="match status" value="1"/>
</dbReference>
<dbReference type="EMBL" id="CP001824">
    <property type="protein sequence ID" value="ACZ40254.1"/>
    <property type="molecule type" value="Genomic_DNA"/>
</dbReference>
<dbReference type="KEGG" id="sti:Sthe_2842"/>
<organism evidence="3 4">
    <name type="scientific">Sphaerobacter thermophilus (strain ATCC 49802 / DSM 20745 / KCCM 41009 / NCIMB 13125 / S 6022)</name>
    <dbReference type="NCBI Taxonomy" id="479434"/>
    <lineage>
        <taxon>Bacteria</taxon>
        <taxon>Pseudomonadati</taxon>
        <taxon>Thermomicrobiota</taxon>
        <taxon>Thermomicrobia</taxon>
        <taxon>Sphaerobacterales</taxon>
        <taxon>Sphaerobacterineae</taxon>
        <taxon>Sphaerobacteraceae</taxon>
        <taxon>Sphaerobacter</taxon>
    </lineage>
</organism>
<dbReference type="CDD" id="cd00093">
    <property type="entry name" value="HTH_XRE"/>
    <property type="match status" value="1"/>
</dbReference>
<feature type="domain" description="HTH cro/C1-type" evidence="2">
    <location>
        <begin position="15"/>
        <end position="69"/>
    </location>
</feature>
<evidence type="ECO:0000256" key="1">
    <source>
        <dbReference type="ARBA" id="ARBA00007227"/>
    </source>
</evidence>
<evidence type="ECO:0000313" key="4">
    <source>
        <dbReference type="Proteomes" id="UP000002027"/>
    </source>
</evidence>
<gene>
    <name evidence="3" type="ordered locus">Sthe_2842</name>
</gene>
<dbReference type="PANTHER" id="PTHR43236:SF1">
    <property type="entry name" value="BLL7220 PROTEIN"/>
    <property type="match status" value="1"/>
</dbReference>
<dbReference type="InterPro" id="IPR010982">
    <property type="entry name" value="Lambda_DNA-bd_dom_sf"/>
</dbReference>
<proteinExistence type="inferred from homology"/>
<accession>D1C8W1</accession>
<reference evidence="4" key="1">
    <citation type="submission" date="2009-11" db="EMBL/GenBank/DDBJ databases">
        <title>The complete chromosome 2 of Sphaerobacter thermophilus DSM 20745.</title>
        <authorList>
            <person name="Lucas S."/>
            <person name="Copeland A."/>
            <person name="Lapidus A."/>
            <person name="Glavina del Rio T."/>
            <person name="Dalin E."/>
            <person name="Tice H."/>
            <person name="Bruce D."/>
            <person name="Goodwin L."/>
            <person name="Pitluck S."/>
            <person name="Kyrpides N."/>
            <person name="Mavromatis K."/>
            <person name="Ivanova N."/>
            <person name="Mikhailova N."/>
            <person name="LaButti K.M."/>
            <person name="Clum A."/>
            <person name="Sun H.I."/>
            <person name="Brettin T."/>
            <person name="Detter J.C."/>
            <person name="Han C."/>
            <person name="Larimer F."/>
            <person name="Land M."/>
            <person name="Hauser L."/>
            <person name="Markowitz V."/>
            <person name="Cheng J.F."/>
            <person name="Hugenholtz P."/>
            <person name="Woyke T."/>
            <person name="Wu D."/>
            <person name="Steenblock K."/>
            <person name="Schneider S."/>
            <person name="Pukall R."/>
            <person name="Goeker M."/>
            <person name="Klenk H.P."/>
            <person name="Eisen J.A."/>
        </authorList>
    </citation>
    <scope>NUCLEOTIDE SEQUENCE [LARGE SCALE GENOMIC DNA]</scope>
    <source>
        <strain evidence="4">ATCC 49802 / DSM 20745 / S 6022</strain>
    </source>
</reference>
<dbReference type="eggNOG" id="COG1476">
    <property type="taxonomic scope" value="Bacteria"/>
</dbReference>
<dbReference type="eggNOG" id="COG2856">
    <property type="taxonomic scope" value="Bacteria"/>
</dbReference>
<dbReference type="Proteomes" id="UP000002027">
    <property type="component" value="Chromosome 2"/>
</dbReference>
<dbReference type="STRING" id="479434.Sthe_2842"/>
<reference evidence="3 4" key="2">
    <citation type="journal article" date="2010" name="Stand. Genomic Sci.">
        <title>Complete genome sequence of Desulfohalobium retbaense type strain (HR(100)).</title>
        <authorList>
            <person name="Spring S."/>
            <person name="Nolan M."/>
            <person name="Lapidus A."/>
            <person name="Glavina Del Rio T."/>
            <person name="Copeland A."/>
            <person name="Tice H."/>
            <person name="Cheng J.F."/>
            <person name="Lucas S."/>
            <person name="Land M."/>
            <person name="Chen F."/>
            <person name="Bruce D."/>
            <person name="Goodwin L."/>
            <person name="Pitluck S."/>
            <person name="Ivanova N."/>
            <person name="Mavromatis K."/>
            <person name="Mikhailova N."/>
            <person name="Pati A."/>
            <person name="Chen A."/>
            <person name="Palaniappan K."/>
            <person name="Hauser L."/>
            <person name="Chang Y.J."/>
            <person name="Jeffries C.D."/>
            <person name="Munk C."/>
            <person name="Kiss H."/>
            <person name="Chain P."/>
            <person name="Han C."/>
            <person name="Brettin T."/>
            <person name="Detter J.C."/>
            <person name="Schuler E."/>
            <person name="Goker M."/>
            <person name="Rohde M."/>
            <person name="Bristow J."/>
            <person name="Eisen J.A."/>
            <person name="Markowitz V."/>
            <person name="Hugenholtz P."/>
            <person name="Kyrpides N.C."/>
            <person name="Klenk H.P."/>
        </authorList>
    </citation>
    <scope>NUCLEOTIDE SEQUENCE [LARGE SCALE GENOMIC DNA]</scope>
    <source>
        <strain evidence="4">ATCC 49802 / DSM 20745 / S 6022</strain>
    </source>
</reference>
<name>D1C8W1_SPHTD</name>
<evidence type="ECO:0000259" key="2">
    <source>
        <dbReference type="PROSITE" id="PS50943"/>
    </source>
</evidence>
<dbReference type="HOGENOM" id="CLU_053651_1_1_0"/>
<sequence>MYAVRRGAEYNPTRLTLARKRRGLSISALAERVGLSRRSIFNYERGRSVPGDHTLATIAQTLGFPITFFFGNDIEELSPDAVSFRAMSKMTAAQRDMALAEGALALLIDSWIDERFELPPVDLPDLSHETDPETAAIALRRYWGCGEWPIRNMVHLLESKGVRVFSLSVQSREVDAFSMWKDSTPYVFLNTQKSAERSRFDAAHELGHLVLHQHAIGRGRSLEQEANAFASAFLMPRASVLAYARRTYTVATLIQLKKIWGVSVTALAHRLHALGLLSDWQYRRLWMDIAAKRYNVKEPDPAPRETSQVFEKVFRALGEEGITKAHVAADLGIPEEELDQLVFGLVFTQVGGMARVIDSGTRSNKHHLRVVK</sequence>
<evidence type="ECO:0000313" key="3">
    <source>
        <dbReference type="EMBL" id="ACZ40254.1"/>
    </source>
</evidence>
<dbReference type="InParanoid" id="D1C8W1"/>